<dbReference type="GO" id="GO:0030527">
    <property type="term" value="F:structural constituent of chromatin"/>
    <property type="evidence" value="ECO:0007669"/>
    <property type="project" value="InterPro"/>
</dbReference>
<comment type="similarity">
    <text evidence="7">Belongs to the histone H1/H5 family.</text>
</comment>
<dbReference type="SUPFAM" id="SSF46785">
    <property type="entry name" value="Winged helix' DNA-binding domain"/>
    <property type="match status" value="1"/>
</dbReference>
<evidence type="ECO:0000256" key="1">
    <source>
        <dbReference type="ARBA" id="ARBA00002809"/>
    </source>
</evidence>
<evidence type="ECO:0000256" key="8">
    <source>
        <dbReference type="SAM" id="MobiDB-lite"/>
    </source>
</evidence>
<keyword evidence="4 7" id="KW-0158">Chromosome</keyword>
<keyword evidence="11" id="KW-1185">Reference proteome</keyword>
<dbReference type="GO" id="GO:0031492">
    <property type="term" value="F:nucleosomal DNA binding"/>
    <property type="evidence" value="ECO:0007669"/>
    <property type="project" value="TreeGrafter"/>
</dbReference>
<feature type="region of interest" description="Disordered" evidence="8">
    <location>
        <begin position="100"/>
        <end position="196"/>
    </location>
</feature>
<evidence type="ECO:0000256" key="7">
    <source>
        <dbReference type="RuleBase" id="RU003894"/>
    </source>
</evidence>
<dbReference type="Pfam" id="PF00538">
    <property type="entry name" value="Linker_histone"/>
    <property type="match status" value="1"/>
</dbReference>
<name>A0A226E570_FOLCA</name>
<feature type="domain" description="H15" evidence="9">
    <location>
        <begin position="24"/>
        <end position="98"/>
    </location>
</feature>
<dbReference type="SMART" id="SM00526">
    <property type="entry name" value="H15"/>
    <property type="match status" value="1"/>
</dbReference>
<dbReference type="PANTHER" id="PTHR11467:SF20">
    <property type="entry name" value="H15 DOMAIN-CONTAINING PROTEIN-RELATED"/>
    <property type="match status" value="1"/>
</dbReference>
<proteinExistence type="inferred from homology"/>
<dbReference type="InterPro" id="IPR005819">
    <property type="entry name" value="H1/H5"/>
</dbReference>
<dbReference type="PROSITE" id="PS51504">
    <property type="entry name" value="H15"/>
    <property type="match status" value="1"/>
</dbReference>
<evidence type="ECO:0000256" key="6">
    <source>
        <dbReference type="ARBA" id="ARBA00023242"/>
    </source>
</evidence>
<dbReference type="PRINTS" id="PR00624">
    <property type="entry name" value="HISTONEH5"/>
</dbReference>
<dbReference type="OMA" id="HLVRRIF"/>
<keyword evidence="5 7" id="KW-0238">DNA-binding</keyword>
<evidence type="ECO:0000259" key="9">
    <source>
        <dbReference type="PROSITE" id="PS51504"/>
    </source>
</evidence>
<dbReference type="AlphaFoldDB" id="A0A226E570"/>
<dbReference type="Proteomes" id="UP000198287">
    <property type="component" value="Unassembled WGS sequence"/>
</dbReference>
<feature type="compositionally biased region" description="Basic residues" evidence="8">
    <location>
        <begin position="137"/>
        <end position="196"/>
    </location>
</feature>
<comment type="subcellular location">
    <subcellularLocation>
        <location evidence="3">Chromosome</location>
    </subcellularLocation>
    <subcellularLocation>
        <location evidence="2 7">Nucleus</location>
    </subcellularLocation>
</comment>
<protein>
    <submittedName>
        <fullName evidence="10">Histone H1.2</fullName>
    </submittedName>
</protein>
<evidence type="ECO:0000256" key="5">
    <source>
        <dbReference type="ARBA" id="ARBA00023125"/>
    </source>
</evidence>
<dbReference type="PANTHER" id="PTHR11467">
    <property type="entry name" value="HISTONE H1"/>
    <property type="match status" value="1"/>
</dbReference>
<dbReference type="STRING" id="158441.A0A226E570"/>
<dbReference type="InterPro" id="IPR005818">
    <property type="entry name" value="Histone_H1/H5_H15"/>
</dbReference>
<dbReference type="EMBL" id="LNIX01000007">
    <property type="protein sequence ID" value="OXA52107.1"/>
    <property type="molecule type" value="Genomic_DNA"/>
</dbReference>
<accession>A0A226E570</accession>
<evidence type="ECO:0000313" key="11">
    <source>
        <dbReference type="Proteomes" id="UP000198287"/>
    </source>
</evidence>
<gene>
    <name evidence="10" type="ORF">Fcan01_13218</name>
</gene>
<dbReference type="GO" id="GO:0005634">
    <property type="term" value="C:nucleus"/>
    <property type="evidence" value="ECO:0007669"/>
    <property type="project" value="UniProtKB-SubCell"/>
</dbReference>
<comment type="function">
    <text evidence="1">Histones H1 are necessary for the condensation of nucleosome chains into higher-order structures.</text>
</comment>
<dbReference type="GO" id="GO:0030261">
    <property type="term" value="P:chromosome condensation"/>
    <property type="evidence" value="ECO:0007669"/>
    <property type="project" value="TreeGrafter"/>
</dbReference>
<dbReference type="GO" id="GO:0003690">
    <property type="term" value="F:double-stranded DNA binding"/>
    <property type="evidence" value="ECO:0007669"/>
    <property type="project" value="TreeGrafter"/>
</dbReference>
<dbReference type="GO" id="GO:0000786">
    <property type="term" value="C:nucleosome"/>
    <property type="evidence" value="ECO:0007669"/>
    <property type="project" value="InterPro"/>
</dbReference>
<sequence>MSAAAAPVAATPVVKKVKKVKLASHPPANVMVVEAVSKLNEKKGSSLAAIKKFIGGFYTVDVEKLAPFIRKALKKQVEAGKLTQTKGSGASGSFKLAVKKTAAAGEKKAKSPKKNTKNPKKTASPKKKKVAGSPKTKAPKKPAAPKKVKVAKTPKSPKKTKPAAKKAATPKKPKTMKVKAQAKPKVASKKAAPKKK</sequence>
<evidence type="ECO:0000256" key="3">
    <source>
        <dbReference type="ARBA" id="ARBA00004286"/>
    </source>
</evidence>
<feature type="compositionally biased region" description="Basic residues" evidence="8">
    <location>
        <begin position="110"/>
        <end position="130"/>
    </location>
</feature>
<dbReference type="InterPro" id="IPR036388">
    <property type="entry name" value="WH-like_DNA-bd_sf"/>
</dbReference>
<evidence type="ECO:0000256" key="4">
    <source>
        <dbReference type="ARBA" id="ARBA00022454"/>
    </source>
</evidence>
<comment type="caution">
    <text evidence="10">The sequence shown here is derived from an EMBL/GenBank/DDBJ whole genome shotgun (WGS) entry which is preliminary data.</text>
</comment>
<dbReference type="Gene3D" id="1.10.10.10">
    <property type="entry name" value="Winged helix-like DNA-binding domain superfamily/Winged helix DNA-binding domain"/>
    <property type="match status" value="1"/>
</dbReference>
<dbReference type="GO" id="GO:0045910">
    <property type="term" value="P:negative regulation of DNA recombination"/>
    <property type="evidence" value="ECO:0007669"/>
    <property type="project" value="TreeGrafter"/>
</dbReference>
<dbReference type="OrthoDB" id="10070184at2759"/>
<dbReference type="FunFam" id="1.10.10.10:FF:000140">
    <property type="entry name" value="Histone H1.0"/>
    <property type="match status" value="1"/>
</dbReference>
<dbReference type="GO" id="GO:0006334">
    <property type="term" value="P:nucleosome assembly"/>
    <property type="evidence" value="ECO:0007669"/>
    <property type="project" value="InterPro"/>
</dbReference>
<dbReference type="CDD" id="cd00073">
    <property type="entry name" value="H15"/>
    <property type="match status" value="1"/>
</dbReference>
<evidence type="ECO:0000313" key="10">
    <source>
        <dbReference type="EMBL" id="OXA52107.1"/>
    </source>
</evidence>
<dbReference type="InterPro" id="IPR036390">
    <property type="entry name" value="WH_DNA-bd_sf"/>
</dbReference>
<evidence type="ECO:0000256" key="2">
    <source>
        <dbReference type="ARBA" id="ARBA00004123"/>
    </source>
</evidence>
<keyword evidence="6 7" id="KW-0539">Nucleus</keyword>
<organism evidence="10 11">
    <name type="scientific">Folsomia candida</name>
    <name type="common">Springtail</name>
    <dbReference type="NCBI Taxonomy" id="158441"/>
    <lineage>
        <taxon>Eukaryota</taxon>
        <taxon>Metazoa</taxon>
        <taxon>Ecdysozoa</taxon>
        <taxon>Arthropoda</taxon>
        <taxon>Hexapoda</taxon>
        <taxon>Collembola</taxon>
        <taxon>Entomobryomorpha</taxon>
        <taxon>Isotomoidea</taxon>
        <taxon>Isotomidae</taxon>
        <taxon>Proisotominae</taxon>
        <taxon>Folsomia</taxon>
    </lineage>
</organism>
<reference evidence="10 11" key="1">
    <citation type="submission" date="2015-12" db="EMBL/GenBank/DDBJ databases">
        <title>The genome of Folsomia candida.</title>
        <authorList>
            <person name="Faddeeva A."/>
            <person name="Derks M.F."/>
            <person name="Anvar Y."/>
            <person name="Smit S."/>
            <person name="Van Straalen N."/>
            <person name="Roelofs D."/>
        </authorList>
    </citation>
    <scope>NUCLEOTIDE SEQUENCE [LARGE SCALE GENOMIC DNA]</scope>
    <source>
        <strain evidence="10 11">VU population</strain>
        <tissue evidence="10">Whole body</tissue>
    </source>
</reference>